<protein>
    <recommendedName>
        <fullName evidence="2">Alpha/beta hydrolase fold-3 domain-containing protein</fullName>
    </recommendedName>
</protein>
<comment type="caution">
    <text evidence="3">The sequence shown here is derived from an EMBL/GenBank/DDBJ whole genome shotgun (WGS) entry which is preliminary data.</text>
</comment>
<dbReference type="InterPro" id="IPR029058">
    <property type="entry name" value="AB_hydrolase_fold"/>
</dbReference>
<dbReference type="Pfam" id="PF07859">
    <property type="entry name" value="Abhydrolase_3"/>
    <property type="match status" value="1"/>
</dbReference>
<dbReference type="PANTHER" id="PTHR23024">
    <property type="entry name" value="ARYLACETAMIDE DEACETYLASE"/>
    <property type="match status" value="1"/>
</dbReference>
<evidence type="ECO:0000313" key="3">
    <source>
        <dbReference type="EMBL" id="KAL3507923.1"/>
    </source>
</evidence>
<comment type="similarity">
    <text evidence="1">Belongs to the 'GDXG' lipolytic enzyme family.</text>
</comment>
<dbReference type="SUPFAM" id="SSF53474">
    <property type="entry name" value="alpha/beta-Hydrolases"/>
    <property type="match status" value="1"/>
</dbReference>
<feature type="domain" description="Alpha/beta hydrolase fold-3" evidence="2">
    <location>
        <begin position="74"/>
        <end position="298"/>
    </location>
</feature>
<dbReference type="Gene3D" id="3.40.50.1820">
    <property type="entry name" value="alpha/beta hydrolase"/>
    <property type="match status" value="1"/>
</dbReference>
<evidence type="ECO:0000259" key="2">
    <source>
        <dbReference type="Pfam" id="PF07859"/>
    </source>
</evidence>
<organism evidence="3 4">
    <name type="scientific">Cinchona calisaya</name>
    <dbReference type="NCBI Taxonomy" id="153742"/>
    <lineage>
        <taxon>Eukaryota</taxon>
        <taxon>Viridiplantae</taxon>
        <taxon>Streptophyta</taxon>
        <taxon>Embryophyta</taxon>
        <taxon>Tracheophyta</taxon>
        <taxon>Spermatophyta</taxon>
        <taxon>Magnoliopsida</taxon>
        <taxon>eudicotyledons</taxon>
        <taxon>Gunneridae</taxon>
        <taxon>Pentapetalae</taxon>
        <taxon>asterids</taxon>
        <taxon>lamiids</taxon>
        <taxon>Gentianales</taxon>
        <taxon>Rubiaceae</taxon>
        <taxon>Cinchonoideae</taxon>
        <taxon>Cinchoneae</taxon>
        <taxon>Cinchona</taxon>
    </lineage>
</organism>
<proteinExistence type="inferred from homology"/>
<dbReference type="Proteomes" id="UP001630127">
    <property type="component" value="Unassembled WGS sequence"/>
</dbReference>
<dbReference type="InterPro" id="IPR050466">
    <property type="entry name" value="Carboxylest/Gibb_receptor"/>
</dbReference>
<gene>
    <name evidence="3" type="ORF">ACH5RR_033305</name>
</gene>
<dbReference type="InterPro" id="IPR013094">
    <property type="entry name" value="AB_hydrolase_3"/>
</dbReference>
<dbReference type="EMBL" id="JBJUIK010000013">
    <property type="protein sequence ID" value="KAL3507923.1"/>
    <property type="molecule type" value="Genomic_DNA"/>
</dbReference>
<evidence type="ECO:0000313" key="4">
    <source>
        <dbReference type="Proteomes" id="UP001630127"/>
    </source>
</evidence>
<name>A0ABD2YLR4_9GENT</name>
<accession>A0ABD2YLR4</accession>
<reference evidence="3 4" key="1">
    <citation type="submission" date="2024-11" db="EMBL/GenBank/DDBJ databases">
        <title>A near-complete genome assembly of Cinchona calisaya.</title>
        <authorList>
            <person name="Lian D.C."/>
            <person name="Zhao X.W."/>
            <person name="Wei L."/>
        </authorList>
    </citation>
    <scope>NUCLEOTIDE SEQUENCE [LARGE SCALE GENOMIC DNA]</scope>
    <source>
        <tissue evidence="3">Nenye</tissue>
    </source>
</reference>
<sequence>MASNTNDIVKDLFPLIRVYKDGKVERLFGSQYVPPSQEDPITGISSKDIIISPGISARLYLPKITDPNKNLPILLYIHGGGFCIESAFSSDHHRHVNLLVSQANVIAVSVEYRLAPEHPLPAAYQDCWAALQWVASHVENSNIKREPWLINHGNFNKLYVGGDSAGANIVHNVVMRAGSENLFGDVKIFGAFLTQPYFWASSLTSKNSTDNLAESLANNIWMFVYPSAPKGFDNPMINPLADDAPSLSGLGCSRLLVNVAEKDILRDRAILYVEAVRKSGWKGEVELFQVEGKDHSFHIFNPDDEEAKNQMQIVASFLMY</sequence>
<evidence type="ECO:0000256" key="1">
    <source>
        <dbReference type="ARBA" id="ARBA00010515"/>
    </source>
</evidence>
<dbReference type="PANTHER" id="PTHR23024:SF551">
    <property type="entry name" value="2-HYDROXYISOFLAVANONE DEHYDRATASE-LIKE"/>
    <property type="match status" value="1"/>
</dbReference>
<keyword evidence="4" id="KW-1185">Reference proteome</keyword>
<dbReference type="AlphaFoldDB" id="A0ABD2YLR4"/>